<evidence type="ECO:0000256" key="2">
    <source>
        <dbReference type="ARBA" id="ARBA00022553"/>
    </source>
</evidence>
<keyword evidence="2" id="KW-0597">Phosphoprotein</keyword>
<name>A0A5M3Z0C4_ASPTE</name>
<dbReference type="PROSITE" id="PS00455">
    <property type="entry name" value="AMP_BINDING"/>
    <property type="match status" value="1"/>
</dbReference>
<dbReference type="InterPro" id="IPR000873">
    <property type="entry name" value="AMP-dep_synth/lig_dom"/>
</dbReference>
<dbReference type="Gene3D" id="3.40.50.12780">
    <property type="entry name" value="N-terminal domain of ligase-like"/>
    <property type="match status" value="1"/>
</dbReference>
<dbReference type="OrthoDB" id="6614653at2759"/>
<dbReference type="AlphaFoldDB" id="A0A5M3Z0C4"/>
<keyword evidence="5" id="KW-1185">Reference proteome</keyword>
<evidence type="ECO:0000313" key="4">
    <source>
        <dbReference type="EMBL" id="GFF16687.1"/>
    </source>
</evidence>
<evidence type="ECO:0000313" key="5">
    <source>
        <dbReference type="Proteomes" id="UP000452235"/>
    </source>
</evidence>
<evidence type="ECO:0000256" key="1">
    <source>
        <dbReference type="ARBA" id="ARBA00022450"/>
    </source>
</evidence>
<dbReference type="SUPFAM" id="SSF56801">
    <property type="entry name" value="Acetyl-CoA synthetase-like"/>
    <property type="match status" value="1"/>
</dbReference>
<dbReference type="GO" id="GO:0006633">
    <property type="term" value="P:fatty acid biosynthetic process"/>
    <property type="evidence" value="ECO:0007669"/>
    <property type="project" value="TreeGrafter"/>
</dbReference>
<dbReference type="InterPro" id="IPR020845">
    <property type="entry name" value="AMP-binding_CS"/>
</dbReference>
<gene>
    <name evidence="4" type="ORF">ATEIFO6365_0006002200</name>
</gene>
<comment type="caution">
    <text evidence="4">The sequence shown here is derived from an EMBL/GenBank/DDBJ whole genome shotgun (WGS) entry which is preliminary data.</text>
</comment>
<sequence length="479" mass="52992">MTSSTCARLPNEPIFCHLLQIAQRVPHVIVYDPSKGIEATYANLLDDMLNMQLLMKRSLPDSMFENGSGILLEETPFIFILAPGNYSFAVAALSILSIGGAFVPLADPQHVPLAQECRRYAASRGHDVSVIPIRWNCGTGSHTLYEDSALVIDSQCTIAPHRPGLLLFTSGTSGPPKGVVHQRRLLYGLHELSSPHEVFLSHQAVHWGSATLTLMGCILGGSRMEVIAQDARALWERLREGGVTTLGCPPRVWEQMMAFYQENLKWLPHDQRDAYVCGARGLETALSRGNMPSPSLLRFWREEIGRPLHVCYGITELGATVMRTCDDTDVTLECCIGRPLPGTTIKLSNGDHGEILIKKSVMFTGYLGDSKAAEAAFDHDGFYRTGDQAYRVGEDYILEGRASTDFIRTLGLKVPILEIENRLMELPWIAEGCALPVTDNQLGQRVAVLPRNGDKQSPIYRYSATSLAPHCRPLCYQQR</sequence>
<proteinExistence type="predicted"/>
<dbReference type="Pfam" id="PF00501">
    <property type="entry name" value="AMP-binding"/>
    <property type="match status" value="1"/>
</dbReference>
<dbReference type="VEuPathDB" id="FungiDB:ATEG_05325"/>
<dbReference type="GO" id="GO:0031957">
    <property type="term" value="F:very long-chain fatty acid-CoA ligase activity"/>
    <property type="evidence" value="ECO:0007669"/>
    <property type="project" value="TreeGrafter"/>
</dbReference>
<reference evidence="4 5" key="1">
    <citation type="submission" date="2020-01" db="EMBL/GenBank/DDBJ databases">
        <title>Aspergillus terreus IFO 6365 whole genome shotgun sequence.</title>
        <authorList>
            <person name="Kanamasa S."/>
            <person name="Takahashi H."/>
        </authorList>
    </citation>
    <scope>NUCLEOTIDE SEQUENCE [LARGE SCALE GENOMIC DNA]</scope>
    <source>
        <strain evidence="4 5">IFO 6365</strain>
    </source>
</reference>
<evidence type="ECO:0000259" key="3">
    <source>
        <dbReference type="Pfam" id="PF00501"/>
    </source>
</evidence>
<dbReference type="Proteomes" id="UP000452235">
    <property type="component" value="Unassembled WGS sequence"/>
</dbReference>
<organism evidence="4 5">
    <name type="scientific">Aspergillus terreus</name>
    <dbReference type="NCBI Taxonomy" id="33178"/>
    <lineage>
        <taxon>Eukaryota</taxon>
        <taxon>Fungi</taxon>
        <taxon>Dikarya</taxon>
        <taxon>Ascomycota</taxon>
        <taxon>Pezizomycotina</taxon>
        <taxon>Eurotiomycetes</taxon>
        <taxon>Eurotiomycetidae</taxon>
        <taxon>Eurotiales</taxon>
        <taxon>Aspergillaceae</taxon>
        <taxon>Aspergillus</taxon>
        <taxon>Aspergillus subgen. Circumdati</taxon>
    </lineage>
</organism>
<dbReference type="InterPro" id="IPR042099">
    <property type="entry name" value="ANL_N_sf"/>
</dbReference>
<feature type="domain" description="AMP-dependent synthetase/ligase" evidence="3">
    <location>
        <begin position="155"/>
        <end position="367"/>
    </location>
</feature>
<protein>
    <submittedName>
        <fullName evidence="4">Amp-binding enzyme</fullName>
    </submittedName>
</protein>
<keyword evidence="1" id="KW-0596">Phosphopantetheine</keyword>
<dbReference type="EMBL" id="BLJY01000006">
    <property type="protein sequence ID" value="GFF16687.1"/>
    <property type="molecule type" value="Genomic_DNA"/>
</dbReference>
<dbReference type="PANTHER" id="PTHR24096">
    <property type="entry name" value="LONG-CHAIN-FATTY-ACID--COA LIGASE"/>
    <property type="match status" value="1"/>
</dbReference>
<accession>A0A5M3Z0C4</accession>
<dbReference type="CDD" id="cd04433">
    <property type="entry name" value="AFD_class_I"/>
    <property type="match status" value="1"/>
</dbReference>
<dbReference type="PANTHER" id="PTHR24096:SF267">
    <property type="entry name" value="MALONATE--COA LIGASE ACSF3, MITOCHONDRIAL"/>
    <property type="match status" value="1"/>
</dbReference>